<dbReference type="Pfam" id="PF00620">
    <property type="entry name" value="RhoGAP"/>
    <property type="match status" value="1"/>
</dbReference>
<feature type="compositionally biased region" description="Basic residues" evidence="2">
    <location>
        <begin position="937"/>
        <end position="949"/>
    </location>
</feature>
<dbReference type="CDD" id="cd00821">
    <property type="entry name" value="PH"/>
    <property type="match status" value="1"/>
</dbReference>
<evidence type="ECO:0000313" key="7">
    <source>
        <dbReference type="RefSeq" id="XP_040969901.1"/>
    </source>
</evidence>
<dbReference type="SMART" id="SM00233">
    <property type="entry name" value="PH"/>
    <property type="match status" value="1"/>
</dbReference>
<dbReference type="GO" id="GO:0007165">
    <property type="term" value="P:signal transduction"/>
    <property type="evidence" value="ECO:0007669"/>
    <property type="project" value="InterPro"/>
</dbReference>
<dbReference type="GO" id="GO:0005096">
    <property type="term" value="F:GTPase activator activity"/>
    <property type="evidence" value="ECO:0007669"/>
    <property type="project" value="UniProtKB-KW"/>
</dbReference>
<feature type="compositionally biased region" description="Basic and acidic residues" evidence="2">
    <location>
        <begin position="863"/>
        <end position="883"/>
    </location>
</feature>
<feature type="compositionally biased region" description="Acidic residues" evidence="2">
    <location>
        <begin position="463"/>
        <end position="507"/>
    </location>
</feature>
<keyword evidence="1" id="KW-0343">GTPase activation</keyword>
<dbReference type="Pfam" id="PF00169">
    <property type="entry name" value="PH"/>
    <property type="match status" value="1"/>
</dbReference>
<feature type="domain" description="Rho-GAP" evidence="4">
    <location>
        <begin position="253"/>
        <end position="452"/>
    </location>
</feature>
<feature type="region of interest" description="Disordered" evidence="2">
    <location>
        <begin position="456"/>
        <end position="632"/>
    </location>
</feature>
<feature type="compositionally biased region" description="Basic and acidic residues" evidence="2">
    <location>
        <begin position="834"/>
        <end position="847"/>
    </location>
</feature>
<dbReference type="Pfam" id="PF14389">
    <property type="entry name" value="Lzipper-MIP1"/>
    <property type="match status" value="1"/>
</dbReference>
<dbReference type="SUPFAM" id="SSF50729">
    <property type="entry name" value="PH domain-like"/>
    <property type="match status" value="1"/>
</dbReference>
<dbReference type="SMART" id="SM00324">
    <property type="entry name" value="RhoGAP"/>
    <property type="match status" value="1"/>
</dbReference>
<dbReference type="InterPro" id="IPR001849">
    <property type="entry name" value="PH_domain"/>
</dbReference>
<dbReference type="PANTHER" id="PTHR46265">
    <property type="entry name" value="RHO GTPASE-ACTIVATING PROTEIN 7"/>
    <property type="match status" value="1"/>
</dbReference>
<dbReference type="STRING" id="3635.A0A1U8PCF6"/>
<feature type="compositionally biased region" description="Basic and acidic residues" evidence="2">
    <location>
        <begin position="892"/>
        <end position="905"/>
    </location>
</feature>
<dbReference type="RefSeq" id="XP_016748882.2">
    <property type="nucleotide sequence ID" value="XM_016893393.2"/>
</dbReference>
<dbReference type="InterPro" id="IPR011993">
    <property type="entry name" value="PH-like_dom_sf"/>
</dbReference>
<evidence type="ECO:0000259" key="3">
    <source>
        <dbReference type="PROSITE" id="PS50003"/>
    </source>
</evidence>
<evidence type="ECO:0000259" key="4">
    <source>
        <dbReference type="PROSITE" id="PS50238"/>
    </source>
</evidence>
<feature type="compositionally biased region" description="Basic and acidic residues" evidence="2">
    <location>
        <begin position="725"/>
        <end position="753"/>
    </location>
</feature>
<sequence length="1028" mass="113370">MATKKDESTLLQQKMASKKEDPSKAQKMASKKEEPSQAHQKMEEPSQAQQRMMPKRDEREPSQGNQGDASTAAAPPGPASPTDNLNSRSGNSANSSSPIVLKSGPLFLSSKGIGWTSWKKRWFILTHTSLVFFRSDPNAVSQKGNEVNLTLGGIDLNNSGSVVVKADKKLITVLFQDGRDGRTFTLKAETLDDLYEWKAALEKALSQAPSSALSAGQNGIFGNDQAEAVDGPKEPVNDKQPVRSSVLHRPILLALEDVDGAPTFLEKALRFVEEHGVKVEGILRQAADVEDVERRIREYEQGKIEFSPDEDAHVIADCVKYVIRELPSSPVPASCCNALLEACRTEHSARVNAMRMAVLDTFPEPNRRLLQRILNMMQIVASHKNENRMSSSAVAACMAPLLLRPLLSGDCEIESDFDVGGDGSMQLLQAAAAANHAQAICITLLEEYDKIFGEGCVSPDMYSDSEESGSGSEEEADDDESDEDDEDYEDDECDDESQGSDEDDDYAESGTGSEGGHSVKSDDKDYDSSSSSSESSKSGNYVQATKKKSSPLHPNDGSKGKEDNRISKSSETDTNKPAELSKGVHGVTKLEDTSTRQNSITSASKPLAVGNGPGLNVRQGTMWRRSSGSKKLSMDSIDYPIEEEAAVESLEAEILDLQKRLTEEIESNTILEANLEKRKKALHEQRLALEKEVARLEEELQRAREKRTALEAGLNPSQGSTSLPEKIDEKTKEDLKDIARSEADVRNLNKRVNELGTQLNQQPEQKSVSMSDSCTQREPNHQTKMKDNIKGAEAPMRSRSKKEMKVDKAEGEKGKKQESSMANKHKNLVQQEMDVDKAESEKGKKQESSTANKHKNPVQQETNVDKAESEKGKKQESFTENKQKNLLQQETNVDKVEPEKGKKQESSTANKHSPQNQQLDHSTHDSKPTSAAETVSHKRHTRSNSKKSSTRVEVCFNLQGLRSGEVKLQMKCMARRKAVVQVTVSQAPPQIKAKDQKLSNLLKIQKKVEDPTLVNNSRIWAKGFDKIK</sequence>
<dbReference type="InterPro" id="IPR000198">
    <property type="entry name" value="RhoGAP_dom"/>
</dbReference>
<dbReference type="Proteomes" id="UP000818029">
    <property type="component" value="Chromosome A05"/>
</dbReference>
<feature type="compositionally biased region" description="Basic and acidic residues" evidence="2">
    <location>
        <begin position="556"/>
        <end position="576"/>
    </location>
</feature>
<dbReference type="InterPro" id="IPR008936">
    <property type="entry name" value="Rho_GTPase_activation_prot"/>
</dbReference>
<organism evidence="5 6">
    <name type="scientific">Gossypium hirsutum</name>
    <name type="common">Upland cotton</name>
    <name type="synonym">Gossypium mexicanum</name>
    <dbReference type="NCBI Taxonomy" id="3635"/>
    <lineage>
        <taxon>Eukaryota</taxon>
        <taxon>Viridiplantae</taxon>
        <taxon>Streptophyta</taxon>
        <taxon>Embryophyta</taxon>
        <taxon>Tracheophyta</taxon>
        <taxon>Spermatophyta</taxon>
        <taxon>Magnoliopsida</taxon>
        <taxon>eudicotyledons</taxon>
        <taxon>Gunneridae</taxon>
        <taxon>Pentapetalae</taxon>
        <taxon>rosids</taxon>
        <taxon>malvids</taxon>
        <taxon>Malvales</taxon>
        <taxon>Malvaceae</taxon>
        <taxon>Malvoideae</taxon>
        <taxon>Gossypium</taxon>
    </lineage>
</organism>
<accession>A0A1U8PCF6</accession>
<evidence type="ECO:0000313" key="6">
    <source>
        <dbReference type="RefSeq" id="XP_016748882.2"/>
    </source>
</evidence>
<feature type="compositionally biased region" description="Polar residues" evidence="2">
    <location>
        <begin position="755"/>
        <end position="777"/>
    </location>
</feature>
<dbReference type="GeneID" id="107957814"/>
<evidence type="ECO:0000256" key="1">
    <source>
        <dbReference type="ARBA" id="ARBA00022468"/>
    </source>
</evidence>
<dbReference type="CDD" id="cd00159">
    <property type="entry name" value="RhoGAP"/>
    <property type="match status" value="1"/>
</dbReference>
<dbReference type="PROSITE" id="PS50003">
    <property type="entry name" value="PH_DOMAIN"/>
    <property type="match status" value="1"/>
</dbReference>
<feature type="compositionally biased region" description="Low complexity" evidence="2">
    <location>
        <begin position="528"/>
        <end position="538"/>
    </location>
</feature>
<dbReference type="InterPro" id="IPR025757">
    <property type="entry name" value="MIP1_Leuzipper"/>
</dbReference>
<feature type="compositionally biased region" description="Basic and acidic residues" evidence="2">
    <location>
        <begin position="778"/>
        <end position="790"/>
    </location>
</feature>
<dbReference type="InterPro" id="IPR052799">
    <property type="entry name" value="Rho_GAP_Regulators"/>
</dbReference>
<dbReference type="RefSeq" id="XP_040969901.1">
    <property type="nucleotide sequence ID" value="XM_041113967.1"/>
</dbReference>
<feature type="compositionally biased region" description="Low complexity" evidence="2">
    <location>
        <begin position="67"/>
        <end position="97"/>
    </location>
</feature>
<dbReference type="PaxDb" id="3635-A0A1U8PCF6"/>
<dbReference type="Gene3D" id="2.30.29.30">
    <property type="entry name" value="Pleckstrin-homology domain (PH domain)/Phosphotyrosine-binding domain (PTB)"/>
    <property type="match status" value="1"/>
</dbReference>
<name>A0A1U8PCF6_GOSHI</name>
<feature type="compositionally biased region" description="Polar residues" evidence="2">
    <location>
        <begin position="906"/>
        <end position="920"/>
    </location>
</feature>
<dbReference type="AlphaFoldDB" id="A0A1U8PCF6"/>
<evidence type="ECO:0000256" key="2">
    <source>
        <dbReference type="SAM" id="MobiDB-lite"/>
    </source>
</evidence>
<feature type="compositionally biased region" description="Basic and acidic residues" evidence="2">
    <location>
        <begin position="801"/>
        <end position="818"/>
    </location>
</feature>
<feature type="region of interest" description="Disordered" evidence="2">
    <location>
        <begin position="705"/>
        <end position="951"/>
    </location>
</feature>
<dbReference type="KEGG" id="ghi:107957814"/>
<evidence type="ECO:0000313" key="5">
    <source>
        <dbReference type="Proteomes" id="UP000818029"/>
    </source>
</evidence>
<dbReference type="PROSITE" id="PS50238">
    <property type="entry name" value="RHOGAP"/>
    <property type="match status" value="1"/>
</dbReference>
<protein>
    <submittedName>
        <fullName evidence="6 7">Rho GTPase-activating protein REN1 isoform X1</fullName>
    </submittedName>
</protein>
<keyword evidence="5" id="KW-1185">Reference proteome</keyword>
<dbReference type="SUPFAM" id="SSF48350">
    <property type="entry name" value="GTPase activation domain, GAP"/>
    <property type="match status" value="1"/>
</dbReference>
<dbReference type="PANTHER" id="PTHR46265:SF22">
    <property type="entry name" value="RHO GTPASE-ACTIVATING PROTEIN REN1-LIKE ISOFORM X1"/>
    <property type="match status" value="1"/>
</dbReference>
<feature type="compositionally biased region" description="Basic and acidic residues" evidence="2">
    <location>
        <begin position="517"/>
        <end position="527"/>
    </location>
</feature>
<feature type="region of interest" description="Disordered" evidence="2">
    <location>
        <begin position="1"/>
        <end position="101"/>
    </location>
</feature>
<feature type="domain" description="PH" evidence="3">
    <location>
        <begin position="99"/>
        <end position="206"/>
    </location>
</feature>
<reference evidence="6 7" key="2">
    <citation type="submission" date="2025-05" db="UniProtKB">
        <authorList>
            <consortium name="RefSeq"/>
        </authorList>
    </citation>
    <scope>IDENTIFICATION</scope>
</reference>
<reference evidence="5" key="1">
    <citation type="journal article" date="2020" name="Nat. Genet.">
        <title>Genomic diversifications of five Gossypium allopolyploid species and their impact on cotton improvement.</title>
        <authorList>
            <person name="Chen Z.J."/>
            <person name="Sreedasyam A."/>
            <person name="Ando A."/>
            <person name="Song Q."/>
            <person name="De Santiago L.M."/>
            <person name="Hulse-Kemp A.M."/>
            <person name="Ding M."/>
            <person name="Ye W."/>
            <person name="Kirkbride R.C."/>
            <person name="Jenkins J."/>
            <person name="Plott C."/>
            <person name="Lovell J."/>
            <person name="Lin Y.M."/>
            <person name="Vaughn R."/>
            <person name="Liu B."/>
            <person name="Simpson S."/>
            <person name="Scheffler B.E."/>
            <person name="Wen L."/>
            <person name="Saski C.A."/>
            <person name="Grover C.E."/>
            <person name="Hu G."/>
            <person name="Conover J.L."/>
            <person name="Carlson J.W."/>
            <person name="Shu S."/>
            <person name="Boston L.B."/>
            <person name="Williams M."/>
            <person name="Peterson D.G."/>
            <person name="McGee K."/>
            <person name="Jones D.C."/>
            <person name="Wendel J.F."/>
            <person name="Stelly D.M."/>
            <person name="Grimwood J."/>
            <person name="Schmutz J."/>
        </authorList>
    </citation>
    <scope>NUCLEOTIDE SEQUENCE [LARGE SCALE GENOMIC DNA]</scope>
    <source>
        <strain evidence="5">cv. TM-1</strain>
    </source>
</reference>
<feature type="compositionally biased region" description="Basic and acidic residues" evidence="2">
    <location>
        <begin position="17"/>
        <end position="44"/>
    </location>
</feature>
<dbReference type="Gene3D" id="1.10.555.10">
    <property type="entry name" value="Rho GTPase activation protein"/>
    <property type="match status" value="1"/>
</dbReference>
<gene>
    <name evidence="6 7" type="primary">LOC107957814</name>
</gene>
<proteinExistence type="predicted"/>
<feature type="compositionally biased region" description="Polar residues" evidence="2">
    <location>
        <begin position="595"/>
        <end position="604"/>
    </location>
</feature>